<dbReference type="EMBL" id="CP001142">
    <property type="protein sequence ID" value="ACI65522.1"/>
    <property type="molecule type" value="Genomic_DNA"/>
</dbReference>
<evidence type="ECO:0000313" key="4">
    <source>
        <dbReference type="EMBL" id="ACI65522.1"/>
    </source>
</evidence>
<reference evidence="4 5" key="1">
    <citation type="journal article" date="2008" name="Nature">
        <title>The Phaeodactylum genome reveals the evolutionary history of diatom genomes.</title>
        <authorList>
            <person name="Bowler C."/>
            <person name="Allen A.E."/>
            <person name="Badger J.H."/>
            <person name="Grimwood J."/>
            <person name="Jabbari K."/>
            <person name="Kuo A."/>
            <person name="Maheswari U."/>
            <person name="Martens C."/>
            <person name="Maumus F."/>
            <person name="Otillar R.P."/>
            <person name="Rayko E."/>
            <person name="Salamov A."/>
            <person name="Vandepoele K."/>
            <person name="Beszteri B."/>
            <person name="Gruber A."/>
            <person name="Heijde M."/>
            <person name="Katinka M."/>
            <person name="Mock T."/>
            <person name="Valentin K."/>
            <person name="Verret F."/>
            <person name="Berges J.A."/>
            <person name="Brownlee C."/>
            <person name="Cadoret J.P."/>
            <person name="Chiovitti A."/>
            <person name="Choi C.J."/>
            <person name="Coesel S."/>
            <person name="De Martino A."/>
            <person name="Detter J.C."/>
            <person name="Durkin C."/>
            <person name="Falciatore A."/>
            <person name="Fournet J."/>
            <person name="Haruta M."/>
            <person name="Huysman M.J."/>
            <person name="Jenkins B.D."/>
            <person name="Jiroutova K."/>
            <person name="Jorgensen R.E."/>
            <person name="Joubert Y."/>
            <person name="Kaplan A."/>
            <person name="Kroger N."/>
            <person name="Kroth P.G."/>
            <person name="La Roche J."/>
            <person name="Lindquist E."/>
            <person name="Lommer M."/>
            <person name="Martin-Jezequel V."/>
            <person name="Lopez P.J."/>
            <person name="Lucas S."/>
            <person name="Mangogna M."/>
            <person name="McGinnis K."/>
            <person name="Medlin L.K."/>
            <person name="Montsant A."/>
            <person name="Oudot-Le Secq M.P."/>
            <person name="Napoli C."/>
            <person name="Obornik M."/>
            <person name="Parker M.S."/>
            <person name="Petit J.L."/>
            <person name="Porcel B.M."/>
            <person name="Poulsen N."/>
            <person name="Robison M."/>
            <person name="Rychlewski L."/>
            <person name="Rynearson T.A."/>
            <person name="Schmutz J."/>
            <person name="Shapiro H."/>
            <person name="Siaut M."/>
            <person name="Stanley M."/>
            <person name="Sussman M.R."/>
            <person name="Taylor A.R."/>
            <person name="Vardi A."/>
            <person name="von Dassow P."/>
            <person name="Vyverman W."/>
            <person name="Willis A."/>
            <person name="Wyrwicz L.S."/>
            <person name="Rokhsar D.S."/>
            <person name="Weissenbach J."/>
            <person name="Armbrust E.V."/>
            <person name="Green B.R."/>
            <person name="Van de Peer Y."/>
            <person name="Grigoriev I.V."/>
        </authorList>
    </citation>
    <scope>NUCLEOTIDE SEQUENCE [LARGE SCALE GENOMIC DNA]</scope>
    <source>
        <strain evidence="4 5">CCAP 1055/1</strain>
    </source>
</reference>
<feature type="domain" description="EF-hand" evidence="3">
    <location>
        <begin position="82"/>
        <end position="117"/>
    </location>
</feature>
<reference evidence="5" key="2">
    <citation type="submission" date="2008-08" db="EMBL/GenBank/DDBJ databases">
        <authorList>
            <consortium name="Diatom Consortium"/>
            <person name="Grigoriev I."/>
            <person name="Grimwood J."/>
            <person name="Kuo A."/>
            <person name="Otillar R.P."/>
            <person name="Salamov A."/>
            <person name="Detter J.C."/>
            <person name="Lindquist E."/>
            <person name="Shapiro H."/>
            <person name="Lucas S."/>
            <person name="Glavina del Rio T."/>
            <person name="Pitluck S."/>
            <person name="Rokhsar D."/>
            <person name="Bowler C."/>
        </authorList>
    </citation>
    <scope>GENOME REANNOTATION</scope>
    <source>
        <strain evidence="5">CCAP 1055/1</strain>
    </source>
</reference>
<feature type="non-terminal residue" evidence="4">
    <location>
        <position position="151"/>
    </location>
</feature>
<dbReference type="RefSeq" id="XP_002186052.1">
    <property type="nucleotide sequence ID" value="XM_002186016.2"/>
</dbReference>
<organism evidence="4 5">
    <name type="scientific">Phaeodactylum tricornutum (strain CCAP 1055/1)</name>
    <dbReference type="NCBI Taxonomy" id="556484"/>
    <lineage>
        <taxon>Eukaryota</taxon>
        <taxon>Sar</taxon>
        <taxon>Stramenopiles</taxon>
        <taxon>Ochrophyta</taxon>
        <taxon>Bacillariophyta</taxon>
        <taxon>Bacillariophyceae</taxon>
        <taxon>Bacillariophycidae</taxon>
        <taxon>Naviculales</taxon>
        <taxon>Phaeodactylaceae</taxon>
        <taxon>Phaeodactylum</taxon>
    </lineage>
</organism>
<dbReference type="Gene3D" id="1.10.238.10">
    <property type="entry name" value="EF-hand"/>
    <property type="match status" value="2"/>
</dbReference>
<proteinExistence type="predicted"/>
<feature type="non-terminal residue" evidence="4">
    <location>
        <position position="1"/>
    </location>
</feature>
<dbReference type="PROSITE" id="PS50222">
    <property type="entry name" value="EF_HAND_2"/>
    <property type="match status" value="2"/>
</dbReference>
<dbReference type="AlphaFoldDB" id="B5Y4Q9"/>
<accession>B5Y4Q9</accession>
<dbReference type="eggNOG" id="KOG0028">
    <property type="taxonomic scope" value="Eukaryota"/>
</dbReference>
<dbReference type="InParanoid" id="B5Y4Q9"/>
<evidence type="ECO:0000313" key="5">
    <source>
        <dbReference type="Proteomes" id="UP000000759"/>
    </source>
</evidence>
<dbReference type="GO" id="GO:0016460">
    <property type="term" value="C:myosin II complex"/>
    <property type="evidence" value="ECO:0007669"/>
    <property type="project" value="TreeGrafter"/>
</dbReference>
<dbReference type="SUPFAM" id="SSF47473">
    <property type="entry name" value="EF-hand"/>
    <property type="match status" value="1"/>
</dbReference>
<evidence type="ECO:0000259" key="3">
    <source>
        <dbReference type="PROSITE" id="PS50222"/>
    </source>
</evidence>
<keyword evidence="2" id="KW-0677">Repeat</keyword>
<dbReference type="FunFam" id="1.10.238.10:FF:000001">
    <property type="entry name" value="Calmodulin 1"/>
    <property type="match status" value="1"/>
</dbReference>
<name>B5Y4Q9_PHATC</name>
<gene>
    <name evidence="4" type="primary">CATR1</name>
    <name evidence="4" type="ORF">PHATR_6974</name>
</gene>
<evidence type="ECO:0000256" key="2">
    <source>
        <dbReference type="ARBA" id="ARBA00022737"/>
    </source>
</evidence>
<evidence type="ECO:0000256" key="1">
    <source>
        <dbReference type="ARBA" id="ARBA00020786"/>
    </source>
</evidence>
<feature type="domain" description="EF-hand" evidence="3">
    <location>
        <begin position="4"/>
        <end position="39"/>
    </location>
</feature>
<dbReference type="PaxDb" id="2850-Phatr6974"/>
<keyword evidence="5" id="KW-1185">Reference proteome</keyword>
<dbReference type="GO" id="GO:0005509">
    <property type="term" value="F:calcium ion binding"/>
    <property type="evidence" value="ECO:0007669"/>
    <property type="project" value="InterPro"/>
</dbReference>
<dbReference type="STRING" id="556484.B5Y4Q9"/>
<dbReference type="InterPro" id="IPR050230">
    <property type="entry name" value="CALM/Myosin/TropC-like"/>
</dbReference>
<dbReference type="GeneID" id="7204313"/>
<dbReference type="HOGENOM" id="CLU_1716803_0_0_1"/>
<dbReference type="Proteomes" id="UP000000759">
    <property type="component" value="Chromosome 3"/>
</dbReference>
<dbReference type="KEGG" id="pti:PHATR_6974"/>
<dbReference type="OrthoDB" id="45472at2759"/>
<dbReference type="PANTHER" id="PTHR23048:SF0">
    <property type="entry name" value="CALMODULIN LIKE 3"/>
    <property type="match status" value="1"/>
</dbReference>
<protein>
    <recommendedName>
        <fullName evidence="1">Calmodulin</fullName>
    </recommendedName>
</protein>
<sequence>LSQGEIDDLRDAFRLFDKENTQSILLKDVRDALRSIASEVDQSKKGNSNLQRLLYNSSSFPEDKTLTMDEFVELVTKPDPNDRRSEIQKVFDLFDEGRKGHINVQDLRNASTGLGEAMEEDELHEMIERTSSDGRVYLEDFERIMAKKLFS</sequence>
<dbReference type="SMART" id="SM00054">
    <property type="entry name" value="EFh"/>
    <property type="match status" value="2"/>
</dbReference>
<dbReference type="PANTHER" id="PTHR23048">
    <property type="entry name" value="MYOSIN LIGHT CHAIN 1, 3"/>
    <property type="match status" value="1"/>
</dbReference>
<dbReference type="Pfam" id="PF13499">
    <property type="entry name" value="EF-hand_7"/>
    <property type="match status" value="1"/>
</dbReference>
<dbReference type="InterPro" id="IPR011992">
    <property type="entry name" value="EF-hand-dom_pair"/>
</dbReference>
<dbReference type="InterPro" id="IPR002048">
    <property type="entry name" value="EF_hand_dom"/>
</dbReference>